<dbReference type="EMBL" id="GG662636">
    <property type="protein sequence ID" value="EWS73424.1"/>
    <property type="molecule type" value="Genomic_DNA"/>
</dbReference>
<keyword evidence="3" id="KW-1185">Reference proteome</keyword>
<organism evidence="2 3">
    <name type="scientific">Tetrahymena thermophila (strain SB210)</name>
    <dbReference type="NCBI Taxonomy" id="312017"/>
    <lineage>
        <taxon>Eukaryota</taxon>
        <taxon>Sar</taxon>
        <taxon>Alveolata</taxon>
        <taxon>Ciliophora</taxon>
        <taxon>Intramacronucleata</taxon>
        <taxon>Oligohymenophorea</taxon>
        <taxon>Hymenostomatida</taxon>
        <taxon>Tetrahymenina</taxon>
        <taxon>Tetrahymenidae</taxon>
        <taxon>Tetrahymena</taxon>
    </lineage>
</organism>
<dbReference type="AlphaFoldDB" id="W7XIM3"/>
<dbReference type="GeneID" id="24440106"/>
<feature type="transmembrane region" description="Helical" evidence="1">
    <location>
        <begin position="6"/>
        <end position="32"/>
    </location>
</feature>
<evidence type="ECO:0000256" key="1">
    <source>
        <dbReference type="SAM" id="Phobius"/>
    </source>
</evidence>
<gene>
    <name evidence="2" type="ORF">TTHERM_000666629</name>
</gene>
<dbReference type="RefSeq" id="XP_012654040.1">
    <property type="nucleotide sequence ID" value="XM_012798586.1"/>
</dbReference>
<dbReference type="InParanoid" id="W7XIM3"/>
<evidence type="ECO:0000313" key="2">
    <source>
        <dbReference type="EMBL" id="EWS73424.1"/>
    </source>
</evidence>
<feature type="transmembrane region" description="Helical" evidence="1">
    <location>
        <begin position="44"/>
        <end position="63"/>
    </location>
</feature>
<feature type="transmembrane region" description="Helical" evidence="1">
    <location>
        <begin position="69"/>
        <end position="89"/>
    </location>
</feature>
<sequence length="192" mass="23304">MFFFNLISHLFNLVFLFLFQLVIFYQFVYFYLSAYLFIYLFIQFFYFILFLFIFIYLFSFYLFQSFLIVHHFKISFSSVCLHVMSQFLVKNTFYILMRKQQTSSGLSCKLWIICFVLDGECRHFEKTTANQLYQLIAIICFNLHENEYLCLSSFGPDLKTQGDLTLYLLYQKLWQPLSSPQRRGQTQIYIFV</sequence>
<keyword evidence="1" id="KW-0472">Membrane</keyword>
<protein>
    <submittedName>
        <fullName evidence="2">Transmembrane protein, putative</fullName>
    </submittedName>
</protein>
<keyword evidence="1" id="KW-1133">Transmembrane helix</keyword>
<evidence type="ECO:0000313" key="3">
    <source>
        <dbReference type="Proteomes" id="UP000009168"/>
    </source>
</evidence>
<keyword evidence="1 2" id="KW-0812">Transmembrane</keyword>
<dbReference type="Proteomes" id="UP000009168">
    <property type="component" value="Unassembled WGS sequence"/>
</dbReference>
<dbReference type="KEGG" id="tet:TTHERM_000666629"/>
<name>W7XIM3_TETTS</name>
<accession>W7XIM3</accession>
<proteinExistence type="predicted"/>
<reference evidence="3" key="1">
    <citation type="journal article" date="2006" name="PLoS Biol.">
        <title>Macronuclear genome sequence of the ciliate Tetrahymena thermophila, a model eukaryote.</title>
        <authorList>
            <person name="Eisen J.A."/>
            <person name="Coyne R.S."/>
            <person name="Wu M."/>
            <person name="Wu D."/>
            <person name="Thiagarajan M."/>
            <person name="Wortman J.R."/>
            <person name="Badger J.H."/>
            <person name="Ren Q."/>
            <person name="Amedeo P."/>
            <person name="Jones K.M."/>
            <person name="Tallon L.J."/>
            <person name="Delcher A.L."/>
            <person name="Salzberg S.L."/>
            <person name="Silva J.C."/>
            <person name="Haas B.J."/>
            <person name="Majoros W.H."/>
            <person name="Farzad M."/>
            <person name="Carlton J.M."/>
            <person name="Smith R.K. Jr."/>
            <person name="Garg J."/>
            <person name="Pearlman R.E."/>
            <person name="Karrer K.M."/>
            <person name="Sun L."/>
            <person name="Manning G."/>
            <person name="Elde N.C."/>
            <person name="Turkewitz A.P."/>
            <person name="Asai D.J."/>
            <person name="Wilkes D.E."/>
            <person name="Wang Y."/>
            <person name="Cai H."/>
            <person name="Collins K."/>
            <person name="Stewart B.A."/>
            <person name="Lee S.R."/>
            <person name="Wilamowska K."/>
            <person name="Weinberg Z."/>
            <person name="Ruzzo W.L."/>
            <person name="Wloga D."/>
            <person name="Gaertig J."/>
            <person name="Frankel J."/>
            <person name="Tsao C.-C."/>
            <person name="Gorovsky M.A."/>
            <person name="Keeling P.J."/>
            <person name="Waller R.F."/>
            <person name="Patron N.J."/>
            <person name="Cherry J.M."/>
            <person name="Stover N.A."/>
            <person name="Krieger C.J."/>
            <person name="del Toro C."/>
            <person name="Ryder H.F."/>
            <person name="Williamson S.C."/>
            <person name="Barbeau R.A."/>
            <person name="Hamilton E.P."/>
            <person name="Orias E."/>
        </authorList>
    </citation>
    <scope>NUCLEOTIDE SEQUENCE [LARGE SCALE GENOMIC DNA]</scope>
    <source>
        <strain evidence="3">SB210</strain>
    </source>
</reference>